<accession>A0A066ZZ73</accession>
<name>A0A066ZZ73_HYDMR</name>
<organism evidence="2 3">
    <name type="scientific">Hydrogenovibrio marinus</name>
    <dbReference type="NCBI Taxonomy" id="28885"/>
    <lineage>
        <taxon>Bacteria</taxon>
        <taxon>Pseudomonadati</taxon>
        <taxon>Pseudomonadota</taxon>
        <taxon>Gammaproteobacteria</taxon>
        <taxon>Thiotrichales</taxon>
        <taxon>Piscirickettsiaceae</taxon>
        <taxon>Hydrogenovibrio</taxon>
    </lineage>
</organism>
<dbReference type="AlphaFoldDB" id="A0A066ZZ73"/>
<sequence length="300" mass="32144">MLYCGVDLGGTKIEIIVLTDDNSTLFRHRVSTPQGNYEKTLDAIVELFHLAEETVGSLNALGIGIPGAISQRTGRIKNANSVCLIDQDLKADLQSRLGCKVYLSNDANCFALSEAVDGAGEGAKTVFGVIIGTGCGGGLVINGQSLDGANFIAGEWGHNPLPWLEPNETALPCYCGKSGCIETFLSGPGFVKHFELISGHSLSTQEIVALVEEDSSLSDTAKQALERYCEWLAKGLASVINIFDPEVIVLGGGMSNIDYIYRRVPEIWGNWVFSDQVLTQLAKAKWGDSSGVRGAAWLTR</sequence>
<evidence type="ECO:0008006" key="4">
    <source>
        <dbReference type="Google" id="ProtNLM"/>
    </source>
</evidence>
<dbReference type="PANTHER" id="PTHR18964">
    <property type="entry name" value="ROK (REPRESSOR, ORF, KINASE) FAMILY"/>
    <property type="match status" value="1"/>
</dbReference>
<dbReference type="PANTHER" id="PTHR18964:SF174">
    <property type="entry name" value="D-ALLOSE KINASE-RELATED"/>
    <property type="match status" value="1"/>
</dbReference>
<dbReference type="PROSITE" id="PS01125">
    <property type="entry name" value="ROK"/>
    <property type="match status" value="1"/>
</dbReference>
<evidence type="ECO:0000313" key="3">
    <source>
        <dbReference type="Proteomes" id="UP000027341"/>
    </source>
</evidence>
<dbReference type="STRING" id="28885.EI16_04895"/>
<dbReference type="CDD" id="cd24066">
    <property type="entry name" value="ASKHA_NBD_ROK_EcFRK-like"/>
    <property type="match status" value="1"/>
</dbReference>
<proteinExistence type="predicted"/>
<dbReference type="InterPro" id="IPR043129">
    <property type="entry name" value="ATPase_NBD"/>
</dbReference>
<dbReference type="InterPro" id="IPR000600">
    <property type="entry name" value="ROK"/>
</dbReference>
<dbReference type="EMBL" id="JMIU01000001">
    <property type="protein sequence ID" value="KDN95641.1"/>
    <property type="molecule type" value="Genomic_DNA"/>
</dbReference>
<dbReference type="SUPFAM" id="SSF53067">
    <property type="entry name" value="Actin-like ATPase domain"/>
    <property type="match status" value="1"/>
</dbReference>
<dbReference type="Pfam" id="PF00480">
    <property type="entry name" value="ROK"/>
    <property type="match status" value="1"/>
</dbReference>
<evidence type="ECO:0000313" key="2">
    <source>
        <dbReference type="EMBL" id="KDN95641.1"/>
    </source>
</evidence>
<evidence type="ECO:0000256" key="1">
    <source>
        <dbReference type="ARBA" id="ARBA00023277"/>
    </source>
</evidence>
<keyword evidence="1" id="KW-0119">Carbohydrate metabolism</keyword>
<comment type="caution">
    <text evidence="2">The sequence shown here is derived from an EMBL/GenBank/DDBJ whole genome shotgun (WGS) entry which is preliminary data.</text>
</comment>
<gene>
    <name evidence="2" type="ORF">EI16_04895</name>
</gene>
<dbReference type="Gene3D" id="3.30.420.40">
    <property type="match status" value="2"/>
</dbReference>
<dbReference type="GO" id="GO:0004396">
    <property type="term" value="F:hexokinase activity"/>
    <property type="evidence" value="ECO:0007669"/>
    <property type="project" value="TreeGrafter"/>
</dbReference>
<reference evidence="2 3" key="1">
    <citation type="submission" date="2014-04" db="EMBL/GenBank/DDBJ databases">
        <title>Draft genome sequence of Hydrogenovibrio marinus MH-110, a model organism for aerobic H2 metabolism.</title>
        <authorList>
            <person name="Cha H.J."/>
            <person name="Jo B.H."/>
            <person name="Hwang B.H."/>
        </authorList>
    </citation>
    <scope>NUCLEOTIDE SEQUENCE [LARGE SCALE GENOMIC DNA]</scope>
    <source>
        <strain evidence="2 3">MH-110</strain>
    </source>
</reference>
<keyword evidence="3" id="KW-1185">Reference proteome</keyword>
<protein>
    <recommendedName>
        <fullName evidence="4">Fructokinase</fullName>
    </recommendedName>
</protein>
<dbReference type="InterPro" id="IPR049874">
    <property type="entry name" value="ROK_cs"/>
</dbReference>
<dbReference type="Proteomes" id="UP000027341">
    <property type="component" value="Unassembled WGS sequence"/>
</dbReference>